<evidence type="ECO:0000313" key="9">
    <source>
        <dbReference type="EMBL" id="KAK7496587.1"/>
    </source>
</evidence>
<evidence type="ECO:0000256" key="7">
    <source>
        <dbReference type="SAM" id="Phobius"/>
    </source>
</evidence>
<feature type="transmembrane region" description="Helical" evidence="7">
    <location>
        <begin position="57"/>
        <end position="79"/>
    </location>
</feature>
<feature type="region of interest" description="Disordered" evidence="6">
    <location>
        <begin position="1"/>
        <end position="22"/>
    </location>
</feature>
<dbReference type="InterPro" id="IPR036259">
    <property type="entry name" value="MFS_trans_sf"/>
</dbReference>
<dbReference type="Proteomes" id="UP001519460">
    <property type="component" value="Unassembled WGS sequence"/>
</dbReference>
<dbReference type="Pfam" id="PF07690">
    <property type="entry name" value="MFS_1"/>
    <property type="match status" value="1"/>
</dbReference>
<evidence type="ECO:0000256" key="1">
    <source>
        <dbReference type="ARBA" id="ARBA00004127"/>
    </source>
</evidence>
<feature type="domain" description="Major facilitator superfamily (MFS) profile" evidence="8">
    <location>
        <begin position="54"/>
        <end position="308"/>
    </location>
</feature>
<feature type="transmembrane region" description="Helical" evidence="7">
    <location>
        <begin position="286"/>
        <end position="306"/>
    </location>
</feature>
<sequence length="308" mass="33616">MLEAGDSDDASERSPLLGTPPTSSLASLDASVSGSFNLPVSVESPDQFRSRWLSIRIMYLTMFLSAVTFTITMSTIWPYLQVVDNEATPSLLGWVVAAYSLGQLMASPLFGAWSTRRRSAREPLVVSLLLQVAANFFYAYVPSMSGNGGLYLAIARTLMGFASGNAAVVRAYVSGATNLGERTSAMANVSIFQSVGFILGPVVQTILVFVGYPGPVERSWLHLNLYTTPAFLAALLALVNLALLVTIFREHTVQDRSRLNINQDDDVAHVTETPVNNSDETGVPDYVAVFTTMYLFFIIFFIFTIFET</sequence>
<feature type="transmembrane region" description="Helical" evidence="7">
    <location>
        <begin position="185"/>
        <end position="210"/>
    </location>
</feature>
<dbReference type="Gene3D" id="1.20.1250.20">
    <property type="entry name" value="MFS general substrate transporter like domains"/>
    <property type="match status" value="1"/>
</dbReference>
<feature type="transmembrane region" description="Helical" evidence="7">
    <location>
        <begin position="91"/>
        <end position="112"/>
    </location>
</feature>
<dbReference type="InterPro" id="IPR020846">
    <property type="entry name" value="MFS_dom"/>
</dbReference>
<dbReference type="PANTHER" id="PTHR23510:SF3">
    <property type="entry name" value="MAJOR FACILITATOR SUPERFAMILY DOMAIN-CONTAINING PROTEIN 8"/>
    <property type="match status" value="1"/>
</dbReference>
<dbReference type="GO" id="GO:0012505">
    <property type="term" value="C:endomembrane system"/>
    <property type="evidence" value="ECO:0007669"/>
    <property type="project" value="UniProtKB-SubCell"/>
</dbReference>
<evidence type="ECO:0000259" key="8">
    <source>
        <dbReference type="PROSITE" id="PS50850"/>
    </source>
</evidence>
<protein>
    <recommendedName>
        <fullName evidence="8">Major facilitator superfamily (MFS) profile domain-containing protein</fullName>
    </recommendedName>
</protein>
<dbReference type="PROSITE" id="PS50850">
    <property type="entry name" value="MFS"/>
    <property type="match status" value="1"/>
</dbReference>
<feature type="transmembrane region" description="Helical" evidence="7">
    <location>
        <begin position="153"/>
        <end position="173"/>
    </location>
</feature>
<dbReference type="PANTHER" id="PTHR23510">
    <property type="entry name" value="INNER MEMBRANE TRANSPORT PROTEIN YAJR"/>
    <property type="match status" value="1"/>
</dbReference>
<reference evidence="9 10" key="1">
    <citation type="journal article" date="2023" name="Sci. Data">
        <title>Genome assembly of the Korean intertidal mud-creeper Batillaria attramentaria.</title>
        <authorList>
            <person name="Patra A.K."/>
            <person name="Ho P.T."/>
            <person name="Jun S."/>
            <person name="Lee S.J."/>
            <person name="Kim Y."/>
            <person name="Won Y.J."/>
        </authorList>
    </citation>
    <scope>NUCLEOTIDE SEQUENCE [LARGE SCALE GENOMIC DNA]</scope>
    <source>
        <strain evidence="9">Wonlab-2016</strain>
    </source>
</reference>
<feature type="transmembrane region" description="Helical" evidence="7">
    <location>
        <begin position="124"/>
        <end position="141"/>
    </location>
</feature>
<dbReference type="AlphaFoldDB" id="A0ABD0LC77"/>
<organism evidence="9 10">
    <name type="scientific">Batillaria attramentaria</name>
    <dbReference type="NCBI Taxonomy" id="370345"/>
    <lineage>
        <taxon>Eukaryota</taxon>
        <taxon>Metazoa</taxon>
        <taxon>Spiralia</taxon>
        <taxon>Lophotrochozoa</taxon>
        <taxon>Mollusca</taxon>
        <taxon>Gastropoda</taxon>
        <taxon>Caenogastropoda</taxon>
        <taxon>Sorbeoconcha</taxon>
        <taxon>Cerithioidea</taxon>
        <taxon>Batillariidae</taxon>
        <taxon>Batillaria</taxon>
    </lineage>
</organism>
<keyword evidence="2" id="KW-0813">Transport</keyword>
<name>A0ABD0LC77_9CAEN</name>
<dbReference type="InterPro" id="IPR011701">
    <property type="entry name" value="MFS"/>
</dbReference>
<feature type="non-terminal residue" evidence="9">
    <location>
        <position position="308"/>
    </location>
</feature>
<evidence type="ECO:0000256" key="5">
    <source>
        <dbReference type="ARBA" id="ARBA00023136"/>
    </source>
</evidence>
<evidence type="ECO:0000256" key="3">
    <source>
        <dbReference type="ARBA" id="ARBA00022692"/>
    </source>
</evidence>
<keyword evidence="3 7" id="KW-0812">Transmembrane</keyword>
<keyword evidence="5 7" id="KW-0472">Membrane</keyword>
<keyword evidence="4 7" id="KW-1133">Transmembrane helix</keyword>
<proteinExistence type="predicted"/>
<evidence type="ECO:0000256" key="4">
    <source>
        <dbReference type="ARBA" id="ARBA00022989"/>
    </source>
</evidence>
<gene>
    <name evidence="9" type="ORF">BaRGS_00012239</name>
</gene>
<evidence type="ECO:0000256" key="6">
    <source>
        <dbReference type="SAM" id="MobiDB-lite"/>
    </source>
</evidence>
<keyword evidence="10" id="KW-1185">Reference proteome</keyword>
<dbReference type="SUPFAM" id="SSF103473">
    <property type="entry name" value="MFS general substrate transporter"/>
    <property type="match status" value="1"/>
</dbReference>
<evidence type="ECO:0000256" key="2">
    <source>
        <dbReference type="ARBA" id="ARBA00022448"/>
    </source>
</evidence>
<comment type="caution">
    <text evidence="9">The sequence shown here is derived from an EMBL/GenBank/DDBJ whole genome shotgun (WGS) entry which is preliminary data.</text>
</comment>
<comment type="subcellular location">
    <subcellularLocation>
        <location evidence="1">Endomembrane system</location>
        <topology evidence="1">Multi-pass membrane protein</topology>
    </subcellularLocation>
</comment>
<dbReference type="EMBL" id="JACVVK020000066">
    <property type="protein sequence ID" value="KAK7496587.1"/>
    <property type="molecule type" value="Genomic_DNA"/>
</dbReference>
<dbReference type="InterPro" id="IPR051068">
    <property type="entry name" value="MFS_Domain-Containing_Protein"/>
</dbReference>
<accession>A0ABD0LC77</accession>
<feature type="transmembrane region" description="Helical" evidence="7">
    <location>
        <begin position="230"/>
        <end position="248"/>
    </location>
</feature>
<evidence type="ECO:0000313" key="10">
    <source>
        <dbReference type="Proteomes" id="UP001519460"/>
    </source>
</evidence>